<dbReference type="InterPro" id="IPR051534">
    <property type="entry name" value="CBASS_pafABC_assoc_protein"/>
</dbReference>
<gene>
    <name evidence="2" type="ORF">SHKM778_42750</name>
</gene>
<dbReference type="Pfam" id="PF13280">
    <property type="entry name" value="WYL"/>
    <property type="match status" value="1"/>
</dbReference>
<organism evidence="2">
    <name type="scientific">Streptomyces haneummycinicus</name>
    <dbReference type="NCBI Taxonomy" id="3074435"/>
    <lineage>
        <taxon>Bacteria</taxon>
        <taxon>Bacillati</taxon>
        <taxon>Actinomycetota</taxon>
        <taxon>Actinomycetes</taxon>
        <taxon>Kitasatosporales</taxon>
        <taxon>Streptomycetaceae</taxon>
        <taxon>Streptomyces</taxon>
    </lineage>
</organism>
<dbReference type="PANTHER" id="PTHR34580">
    <property type="match status" value="1"/>
</dbReference>
<reference evidence="2" key="1">
    <citation type="submission" date="2024-06" db="EMBL/GenBank/DDBJ databases">
        <authorList>
            <consortium name="consrtm"/>
            <person name="Uemura M."/>
            <person name="Terahara T."/>
        </authorList>
    </citation>
    <scope>NUCLEOTIDE SEQUENCE</scope>
    <source>
        <strain evidence="2">KM77-8</strain>
    </source>
</reference>
<dbReference type="InterPro" id="IPR026881">
    <property type="entry name" value="WYL_dom"/>
</dbReference>
<dbReference type="AlphaFoldDB" id="A0AAT9HK19"/>
<proteinExistence type="predicted"/>
<name>A0AAT9HK19_9ACTN</name>
<dbReference type="PANTHER" id="PTHR34580:SF3">
    <property type="entry name" value="PROTEIN PAFB"/>
    <property type="match status" value="1"/>
</dbReference>
<evidence type="ECO:0000313" key="2">
    <source>
        <dbReference type="EMBL" id="BFO17887.1"/>
    </source>
</evidence>
<feature type="domain" description="WYL" evidence="1">
    <location>
        <begin position="2"/>
        <end position="63"/>
    </location>
</feature>
<sequence length="104" mass="11439">MTLSAAVHAGEVLRFDYATPQDATTPPRRVEPHHLVSRRGRWYLVAYDLDRADWRVFRADRVNPRTPTGPRFAPREVPGGDVAAFVTGRFRGADGPGSGPAAAR</sequence>
<protein>
    <recommendedName>
        <fullName evidence="1">WYL domain-containing protein</fullName>
    </recommendedName>
</protein>
<accession>A0AAT9HK19</accession>
<reference evidence="2" key="2">
    <citation type="submission" date="2024-07" db="EMBL/GenBank/DDBJ databases">
        <title>Streptomyces haneummycinica sp. nov., a new antibiotic-producing actinobacterium isolated from marine sediment.</title>
        <authorList>
            <person name="Uemura M."/>
            <person name="Hamada M."/>
            <person name="Hirano S."/>
            <person name="Kobayashi K."/>
            <person name="Ohshiro T."/>
            <person name="Kobayashi T."/>
            <person name="Terahara T."/>
        </authorList>
    </citation>
    <scope>NUCLEOTIDE SEQUENCE</scope>
    <source>
        <strain evidence="2">KM77-8</strain>
    </source>
</reference>
<dbReference type="EMBL" id="AP035768">
    <property type="protein sequence ID" value="BFO17887.1"/>
    <property type="molecule type" value="Genomic_DNA"/>
</dbReference>
<evidence type="ECO:0000259" key="1">
    <source>
        <dbReference type="Pfam" id="PF13280"/>
    </source>
</evidence>
<dbReference type="PROSITE" id="PS52050">
    <property type="entry name" value="WYL"/>
    <property type="match status" value="1"/>
</dbReference>